<dbReference type="InterPro" id="IPR011711">
    <property type="entry name" value="GntR_C"/>
</dbReference>
<evidence type="ECO:0000313" key="6">
    <source>
        <dbReference type="Proteomes" id="UP000294555"/>
    </source>
</evidence>
<dbReference type="Proteomes" id="UP000294555">
    <property type="component" value="Unassembled WGS sequence"/>
</dbReference>
<dbReference type="Gene3D" id="1.20.120.530">
    <property type="entry name" value="GntR ligand-binding domain-like"/>
    <property type="match status" value="1"/>
</dbReference>
<name>A0A4V2Q2H6_9GAMM</name>
<gene>
    <name evidence="5" type="ORF">EZJ58_0947</name>
</gene>
<comment type="caution">
    <text evidence="5">The sequence shown here is derived from an EMBL/GenBank/DDBJ whole genome shotgun (WGS) entry which is preliminary data.</text>
</comment>
<proteinExistence type="predicted"/>
<evidence type="ECO:0000259" key="4">
    <source>
        <dbReference type="PROSITE" id="PS50949"/>
    </source>
</evidence>
<accession>A0A4V2Q2H6</accession>
<evidence type="ECO:0000256" key="1">
    <source>
        <dbReference type="ARBA" id="ARBA00023015"/>
    </source>
</evidence>
<dbReference type="Gene3D" id="1.10.10.10">
    <property type="entry name" value="Winged helix-like DNA-binding domain superfamily/Winged helix DNA-binding domain"/>
    <property type="match status" value="1"/>
</dbReference>
<keyword evidence="1" id="KW-0805">Transcription regulation</keyword>
<dbReference type="InterPro" id="IPR036388">
    <property type="entry name" value="WH-like_DNA-bd_sf"/>
</dbReference>
<dbReference type="CDD" id="cd07377">
    <property type="entry name" value="WHTH_GntR"/>
    <property type="match status" value="1"/>
</dbReference>
<keyword evidence="3" id="KW-0804">Transcription</keyword>
<dbReference type="AlphaFoldDB" id="A0A4V2Q2H6"/>
<dbReference type="Pfam" id="PF00392">
    <property type="entry name" value="GntR"/>
    <property type="match status" value="1"/>
</dbReference>
<sequence length="238" mass="26377">MRKLDIESKAGETEITDRLRDAIINRQEFDAGAPLRIDALATRFGVSHMPIRAALHRLESEGLIVAQPNKGARVVAVDEIFVGQMLDIRIVIESYLARRAAERMTAQDLSHLETLRARHEDAVAQGDAALALLANREFHAAIHHIADNRDANLILERHWRLISALWRRYGYESDRFAGVVADHRLLLAAFTAGDGESAAAVTAAHTARAKLVLLNRMRKAALSSHPQPAGEQHDDVSR</sequence>
<dbReference type="GO" id="GO:0003700">
    <property type="term" value="F:DNA-binding transcription factor activity"/>
    <property type="evidence" value="ECO:0007669"/>
    <property type="project" value="InterPro"/>
</dbReference>
<dbReference type="PANTHER" id="PTHR43537">
    <property type="entry name" value="TRANSCRIPTIONAL REGULATOR, GNTR FAMILY"/>
    <property type="match status" value="1"/>
</dbReference>
<organism evidence="5 6">
    <name type="scientific">Sodalis ligni</name>
    <dbReference type="NCBI Taxonomy" id="2697027"/>
    <lineage>
        <taxon>Bacteria</taxon>
        <taxon>Pseudomonadati</taxon>
        <taxon>Pseudomonadota</taxon>
        <taxon>Gammaproteobacteria</taxon>
        <taxon>Enterobacterales</taxon>
        <taxon>Bruguierivoracaceae</taxon>
        <taxon>Sodalis</taxon>
    </lineage>
</organism>
<evidence type="ECO:0000256" key="3">
    <source>
        <dbReference type="ARBA" id="ARBA00023163"/>
    </source>
</evidence>
<feature type="domain" description="HTH gntR-type" evidence="4">
    <location>
        <begin position="9"/>
        <end position="77"/>
    </location>
</feature>
<keyword evidence="6" id="KW-1185">Reference proteome</keyword>
<dbReference type="SMART" id="SM00345">
    <property type="entry name" value="HTH_GNTR"/>
    <property type="match status" value="1"/>
</dbReference>
<dbReference type="Pfam" id="PF07729">
    <property type="entry name" value="FCD"/>
    <property type="match status" value="1"/>
</dbReference>
<dbReference type="PROSITE" id="PS50949">
    <property type="entry name" value="HTH_GNTR"/>
    <property type="match status" value="1"/>
</dbReference>
<protein>
    <submittedName>
        <fullName evidence="5">DNA-binding GntR family transcriptional regulator</fullName>
    </submittedName>
</protein>
<dbReference type="GO" id="GO:0003677">
    <property type="term" value="F:DNA binding"/>
    <property type="evidence" value="ECO:0007669"/>
    <property type="project" value="UniProtKB-KW"/>
</dbReference>
<keyword evidence="2 5" id="KW-0238">DNA-binding</keyword>
<dbReference type="SUPFAM" id="SSF48008">
    <property type="entry name" value="GntR ligand-binding domain-like"/>
    <property type="match status" value="1"/>
</dbReference>
<dbReference type="InterPro" id="IPR008920">
    <property type="entry name" value="TF_FadR/GntR_C"/>
</dbReference>
<dbReference type="InterPro" id="IPR000524">
    <property type="entry name" value="Tscrpt_reg_HTH_GntR"/>
</dbReference>
<evidence type="ECO:0000313" key="5">
    <source>
        <dbReference type="EMBL" id="TCL02908.1"/>
    </source>
</evidence>
<dbReference type="EMBL" id="SJOI01000001">
    <property type="protein sequence ID" value="TCL02908.1"/>
    <property type="molecule type" value="Genomic_DNA"/>
</dbReference>
<dbReference type="SUPFAM" id="SSF46785">
    <property type="entry name" value="Winged helix' DNA-binding domain"/>
    <property type="match status" value="1"/>
</dbReference>
<dbReference type="PANTHER" id="PTHR43537:SF24">
    <property type="entry name" value="GLUCONATE OPERON TRANSCRIPTIONAL REPRESSOR"/>
    <property type="match status" value="1"/>
</dbReference>
<dbReference type="RefSeq" id="WP_165934112.1">
    <property type="nucleotide sequence ID" value="NZ_SJOI01000001.1"/>
</dbReference>
<evidence type="ECO:0000256" key="2">
    <source>
        <dbReference type="ARBA" id="ARBA00023125"/>
    </source>
</evidence>
<dbReference type="InterPro" id="IPR036390">
    <property type="entry name" value="WH_DNA-bd_sf"/>
</dbReference>
<dbReference type="SMART" id="SM00895">
    <property type="entry name" value="FCD"/>
    <property type="match status" value="1"/>
</dbReference>
<reference evidence="5 6" key="1">
    <citation type="submission" date="2019-02" db="EMBL/GenBank/DDBJ databases">
        <title>Investigation of anaerobic lignin degradation for improved lignocellulosic biofuels.</title>
        <authorList>
            <person name="Deangelis K."/>
        </authorList>
    </citation>
    <scope>NUCLEOTIDE SEQUENCE [LARGE SCALE GENOMIC DNA]</scope>
    <source>
        <strain evidence="5 6">159R</strain>
    </source>
</reference>